<dbReference type="GO" id="GO:0019695">
    <property type="term" value="P:choline metabolic process"/>
    <property type="evidence" value="ECO:0007669"/>
    <property type="project" value="TreeGrafter"/>
</dbReference>
<reference evidence="5" key="1">
    <citation type="submission" date="2021-02" db="EMBL/GenBank/DDBJ databases">
        <authorList>
            <person name="Nowell W R."/>
        </authorList>
    </citation>
    <scope>NUCLEOTIDE SEQUENCE</scope>
</reference>
<evidence type="ECO:0000256" key="1">
    <source>
        <dbReference type="ARBA" id="ARBA00005964"/>
    </source>
</evidence>
<evidence type="ECO:0000256" key="2">
    <source>
        <dbReference type="ARBA" id="ARBA00022487"/>
    </source>
</evidence>
<dbReference type="Proteomes" id="UP000682733">
    <property type="component" value="Unassembled WGS sequence"/>
</dbReference>
<dbReference type="Proteomes" id="UP000663829">
    <property type="component" value="Unassembled WGS sequence"/>
</dbReference>
<dbReference type="PANTHER" id="PTHR43918:SF4">
    <property type="entry name" value="CARBOXYLIC ESTER HYDROLASE"/>
    <property type="match status" value="1"/>
</dbReference>
<evidence type="ECO:0000313" key="6">
    <source>
        <dbReference type="EMBL" id="CAF1145649.1"/>
    </source>
</evidence>
<evidence type="ECO:0000313" key="7">
    <source>
        <dbReference type="EMBL" id="CAF3862850.1"/>
    </source>
</evidence>
<dbReference type="Gene3D" id="3.40.50.1820">
    <property type="entry name" value="alpha/beta hydrolase"/>
    <property type="match status" value="1"/>
</dbReference>
<feature type="domain" description="Carboxylesterase type B" evidence="4">
    <location>
        <begin position="99"/>
        <end position="209"/>
    </location>
</feature>
<keyword evidence="2" id="KW-0719">Serine esterase</keyword>
<dbReference type="Proteomes" id="UP000681722">
    <property type="component" value="Unassembled WGS sequence"/>
</dbReference>
<gene>
    <name evidence="5" type="ORF">GPM918_LOCUS18589</name>
    <name evidence="6" type="ORF">OVA965_LOCUS21346</name>
    <name evidence="7" type="ORF">SRO942_LOCUS18586</name>
    <name evidence="8" type="ORF">TMI583_LOCUS21983</name>
</gene>
<dbReference type="Proteomes" id="UP000677228">
    <property type="component" value="Unassembled WGS sequence"/>
</dbReference>
<dbReference type="EMBL" id="CAJOBC010005411">
    <property type="protein sequence ID" value="CAF3862850.1"/>
    <property type="molecule type" value="Genomic_DNA"/>
</dbReference>
<comment type="caution">
    <text evidence="5">The sequence shown here is derived from an EMBL/GenBank/DDBJ whole genome shotgun (WGS) entry which is preliminary data.</text>
</comment>
<organism evidence="5 9">
    <name type="scientific">Didymodactylos carnosus</name>
    <dbReference type="NCBI Taxonomy" id="1234261"/>
    <lineage>
        <taxon>Eukaryota</taxon>
        <taxon>Metazoa</taxon>
        <taxon>Spiralia</taxon>
        <taxon>Gnathifera</taxon>
        <taxon>Rotifera</taxon>
        <taxon>Eurotatoria</taxon>
        <taxon>Bdelloidea</taxon>
        <taxon>Philodinida</taxon>
        <taxon>Philodinidae</taxon>
        <taxon>Didymodactylos</taxon>
    </lineage>
</organism>
<dbReference type="InterPro" id="IPR029058">
    <property type="entry name" value="AB_hydrolase_fold"/>
</dbReference>
<dbReference type="EMBL" id="CAJOBA010028667">
    <property type="protein sequence ID" value="CAF3946962.1"/>
    <property type="molecule type" value="Genomic_DNA"/>
</dbReference>
<dbReference type="SUPFAM" id="SSF53474">
    <property type="entry name" value="alpha/beta-Hydrolases"/>
    <property type="match status" value="1"/>
</dbReference>
<dbReference type="Pfam" id="PF00135">
    <property type="entry name" value="COesterase"/>
    <property type="match status" value="1"/>
</dbReference>
<evidence type="ECO:0000313" key="8">
    <source>
        <dbReference type="EMBL" id="CAF3946962.1"/>
    </source>
</evidence>
<dbReference type="InterPro" id="IPR002018">
    <property type="entry name" value="CarbesteraseB"/>
</dbReference>
<evidence type="ECO:0000256" key="3">
    <source>
        <dbReference type="ARBA" id="ARBA00022801"/>
    </source>
</evidence>
<dbReference type="OrthoDB" id="3200163at2759"/>
<dbReference type="EMBL" id="CAJNOK010011672">
    <property type="protein sequence ID" value="CAF1145649.1"/>
    <property type="molecule type" value="Genomic_DNA"/>
</dbReference>
<keyword evidence="3" id="KW-0378">Hydrolase</keyword>
<dbReference type="GO" id="GO:0005615">
    <property type="term" value="C:extracellular space"/>
    <property type="evidence" value="ECO:0007669"/>
    <property type="project" value="TreeGrafter"/>
</dbReference>
<sequence>MLITVIKNLFYHYSCTVLFCFNYYTCLTGLFYFHSINAITDNECPTYEHIIDQLLFNQTLPPPCQTLINFSLFNNDSYILKSAAYNHQNKHVGPFLVSSTGIYHGKRVKYNNNTYIDQFLGIYYAELPVPLQKPVKKHFSYTIQNATTFGSCCRQSLLMTENLSYGSFFMKRNFDDNCLSLNIYRSDLRFGERKKAITIFSHGGSNQIGNIRVNLK</sequence>
<proteinExistence type="inferred from homology"/>
<evidence type="ECO:0000259" key="4">
    <source>
        <dbReference type="Pfam" id="PF00135"/>
    </source>
</evidence>
<accession>A0A814NS48</accession>
<evidence type="ECO:0000313" key="5">
    <source>
        <dbReference type="EMBL" id="CAF1097740.1"/>
    </source>
</evidence>
<dbReference type="GO" id="GO:0003990">
    <property type="term" value="F:acetylcholinesterase activity"/>
    <property type="evidence" value="ECO:0007669"/>
    <property type="project" value="TreeGrafter"/>
</dbReference>
<dbReference type="InterPro" id="IPR050654">
    <property type="entry name" value="AChE-related_enzymes"/>
</dbReference>
<dbReference type="PANTHER" id="PTHR43918">
    <property type="entry name" value="ACETYLCHOLINESTERASE"/>
    <property type="match status" value="1"/>
</dbReference>
<dbReference type="GO" id="GO:0005886">
    <property type="term" value="C:plasma membrane"/>
    <property type="evidence" value="ECO:0007669"/>
    <property type="project" value="TreeGrafter"/>
</dbReference>
<dbReference type="AlphaFoldDB" id="A0A814NS48"/>
<evidence type="ECO:0000313" key="9">
    <source>
        <dbReference type="Proteomes" id="UP000663829"/>
    </source>
</evidence>
<keyword evidence="9" id="KW-1185">Reference proteome</keyword>
<name>A0A814NS48_9BILA</name>
<dbReference type="EMBL" id="CAJNOQ010005411">
    <property type="protein sequence ID" value="CAF1097740.1"/>
    <property type="molecule type" value="Genomic_DNA"/>
</dbReference>
<comment type="similarity">
    <text evidence="1">Belongs to the type-B carboxylesterase/lipase family.</text>
</comment>
<dbReference type="GO" id="GO:0006581">
    <property type="term" value="P:acetylcholine catabolic process"/>
    <property type="evidence" value="ECO:0007669"/>
    <property type="project" value="TreeGrafter"/>
</dbReference>
<protein>
    <recommendedName>
        <fullName evidence="4">Carboxylesterase type B domain-containing protein</fullName>
    </recommendedName>
</protein>